<evidence type="ECO:0000259" key="2">
    <source>
        <dbReference type="Pfam" id="PF01266"/>
    </source>
</evidence>
<dbReference type="Pfam" id="PF01266">
    <property type="entry name" value="DAO"/>
    <property type="match status" value="1"/>
</dbReference>
<dbReference type="Proteomes" id="UP000256645">
    <property type="component" value="Unassembled WGS sequence"/>
</dbReference>
<dbReference type="OrthoDB" id="429143at2759"/>
<comment type="caution">
    <text evidence="3">The sequence shown here is derived from an EMBL/GenBank/DDBJ whole genome shotgun (WGS) entry which is preliminary data.</text>
</comment>
<proteinExistence type="predicted"/>
<dbReference type="SUPFAM" id="SSF51905">
    <property type="entry name" value="FAD/NAD(P)-binding domain"/>
    <property type="match status" value="1"/>
</dbReference>
<dbReference type="Gene3D" id="3.30.9.10">
    <property type="entry name" value="D-Amino Acid Oxidase, subunit A, domain 2"/>
    <property type="match status" value="1"/>
</dbReference>
<organism evidence="3 4">
    <name type="scientific">Coleophoma cylindrospora</name>
    <dbReference type="NCBI Taxonomy" id="1849047"/>
    <lineage>
        <taxon>Eukaryota</taxon>
        <taxon>Fungi</taxon>
        <taxon>Dikarya</taxon>
        <taxon>Ascomycota</taxon>
        <taxon>Pezizomycotina</taxon>
        <taxon>Leotiomycetes</taxon>
        <taxon>Helotiales</taxon>
        <taxon>Dermateaceae</taxon>
        <taxon>Coleophoma</taxon>
    </lineage>
</organism>
<keyword evidence="4" id="KW-1185">Reference proteome</keyword>
<evidence type="ECO:0000313" key="4">
    <source>
        <dbReference type="Proteomes" id="UP000256645"/>
    </source>
</evidence>
<feature type="region of interest" description="Disordered" evidence="1">
    <location>
        <begin position="478"/>
        <end position="502"/>
    </location>
</feature>
<gene>
    <name evidence="3" type="ORF">BP6252_13886</name>
</gene>
<dbReference type="AlphaFoldDB" id="A0A3D8Q5H3"/>
<dbReference type="EMBL" id="PDLM01000024">
    <property type="protein sequence ID" value="RDW57071.1"/>
    <property type="molecule type" value="Genomic_DNA"/>
</dbReference>
<name>A0A3D8Q5H3_9HELO</name>
<feature type="compositionally biased region" description="Polar residues" evidence="1">
    <location>
        <begin position="493"/>
        <end position="502"/>
    </location>
</feature>
<evidence type="ECO:0000313" key="3">
    <source>
        <dbReference type="EMBL" id="RDW57071.1"/>
    </source>
</evidence>
<accession>A0A3D8Q5H3</accession>
<feature type="domain" description="FAD dependent oxidoreductase" evidence="2">
    <location>
        <begin position="35"/>
        <end position="414"/>
    </location>
</feature>
<dbReference type="Gene3D" id="3.50.50.60">
    <property type="entry name" value="FAD/NAD(P)-binding domain"/>
    <property type="match status" value="1"/>
</dbReference>
<sequence>MVLPLENPSKSYWIEAAESKLRDFRSTAELPTEVDIVIVGSGYTGATTAYWLHKYTAKGKGPSPKILMLEARDICGGATGRNGGQLRPHAYSRYPKWCERFGPDGALALIKHEMAHLSAFKELVAEEGIAEEVCFKLGETFDAAMSDEAWKRLKGAYEAMKRDHGANGDVVRECRLIEDPAAAEEFTQMKGCIGAVIHPAGQIWPYKFIHALLRIVLDTGKLNLQAHTPVTAVSERGADGWITVTTARGVVRTKAVVHATNRWASHLLPEFTKVIYQNRATLAAIKAPEGFIKHTGAQHWDDIVNNYHLQLPPPYNTIIVGGAKQVLCHKPLSHMRSDEEDKIIDGVADFLRTWPASDIVGWEEKEPTELALPTKEGGNWTGTESSSIDSFPFVGSVSNRPGHFIAAGFSGHGMPRILLSSAHITPLVLAFLKLDTSPPALVAAYPSLPEPFAVSIERIELAQKIDAAARLEESVKSSLESAKKTFCNDARSRSTASPDDTN</sequence>
<dbReference type="GO" id="GO:0005737">
    <property type="term" value="C:cytoplasm"/>
    <property type="evidence" value="ECO:0007669"/>
    <property type="project" value="TreeGrafter"/>
</dbReference>
<dbReference type="STRING" id="1849047.A0A3D8Q5H3"/>
<dbReference type="InterPro" id="IPR036188">
    <property type="entry name" value="FAD/NAD-bd_sf"/>
</dbReference>
<reference evidence="3 4" key="1">
    <citation type="journal article" date="2018" name="IMA Fungus">
        <title>IMA Genome-F 9: Draft genome sequence of Annulohypoxylon stygium, Aspergillus mulundensis, Berkeleyomyces basicola (syn. Thielaviopsis basicola), Ceratocystis smalleyi, two Cercospora beticola strains, Coleophoma cylindrospora, Fusarium fracticaudum, Phialophora cf. hyalina, and Morchella septimelata.</title>
        <authorList>
            <person name="Wingfield B.D."/>
            <person name="Bills G.F."/>
            <person name="Dong Y."/>
            <person name="Huang W."/>
            <person name="Nel W.J."/>
            <person name="Swalarsk-Parry B.S."/>
            <person name="Vaghefi N."/>
            <person name="Wilken P.M."/>
            <person name="An Z."/>
            <person name="de Beer Z.W."/>
            <person name="De Vos L."/>
            <person name="Chen L."/>
            <person name="Duong T.A."/>
            <person name="Gao Y."/>
            <person name="Hammerbacher A."/>
            <person name="Kikkert J.R."/>
            <person name="Li Y."/>
            <person name="Li H."/>
            <person name="Li K."/>
            <person name="Li Q."/>
            <person name="Liu X."/>
            <person name="Ma X."/>
            <person name="Naidoo K."/>
            <person name="Pethybridge S.J."/>
            <person name="Sun J."/>
            <person name="Steenkamp E.T."/>
            <person name="van der Nest M.A."/>
            <person name="van Wyk S."/>
            <person name="Wingfield M.J."/>
            <person name="Xiong C."/>
            <person name="Yue Q."/>
            <person name="Zhang X."/>
        </authorList>
    </citation>
    <scope>NUCLEOTIDE SEQUENCE [LARGE SCALE GENOMIC DNA]</scope>
    <source>
        <strain evidence="3 4">BP6252</strain>
    </source>
</reference>
<evidence type="ECO:0000256" key="1">
    <source>
        <dbReference type="SAM" id="MobiDB-lite"/>
    </source>
</evidence>
<protein>
    <recommendedName>
        <fullName evidence="2">FAD dependent oxidoreductase domain-containing protein</fullName>
    </recommendedName>
</protein>
<dbReference type="PANTHER" id="PTHR13847">
    <property type="entry name" value="SARCOSINE DEHYDROGENASE-RELATED"/>
    <property type="match status" value="1"/>
</dbReference>
<dbReference type="InterPro" id="IPR006076">
    <property type="entry name" value="FAD-dep_OxRdtase"/>
</dbReference>
<dbReference type="PANTHER" id="PTHR13847:SF188">
    <property type="entry name" value="EXPRESSED PROTEIN"/>
    <property type="match status" value="1"/>
</dbReference>